<sequence length="87" mass="9695">MGCYAGFVGIQNVGSIKLVQQLDEIEEKSSSAEEMKCRTAQAQNRCSVQVRCSSAELRCFNEKIDELKVVMKMMMNSEILIDVNSAV</sequence>
<protein>
    <submittedName>
        <fullName evidence="1">Uncharacterized protein</fullName>
    </submittedName>
</protein>
<keyword evidence="2" id="KW-1185">Reference proteome</keyword>
<dbReference type="Proteomes" id="UP000250235">
    <property type="component" value="Unassembled WGS sequence"/>
</dbReference>
<evidence type="ECO:0000313" key="1">
    <source>
        <dbReference type="EMBL" id="KZV14718.1"/>
    </source>
</evidence>
<dbReference type="EMBL" id="KV020230">
    <property type="protein sequence ID" value="KZV14718.1"/>
    <property type="molecule type" value="Genomic_DNA"/>
</dbReference>
<accession>A0A2Z6ZZF2</accession>
<name>A0A2Z6ZZF2_9LAMI</name>
<gene>
    <name evidence="1" type="ORF">F511_41562</name>
</gene>
<organism evidence="1 2">
    <name type="scientific">Dorcoceras hygrometricum</name>
    <dbReference type="NCBI Taxonomy" id="472368"/>
    <lineage>
        <taxon>Eukaryota</taxon>
        <taxon>Viridiplantae</taxon>
        <taxon>Streptophyta</taxon>
        <taxon>Embryophyta</taxon>
        <taxon>Tracheophyta</taxon>
        <taxon>Spermatophyta</taxon>
        <taxon>Magnoliopsida</taxon>
        <taxon>eudicotyledons</taxon>
        <taxon>Gunneridae</taxon>
        <taxon>Pentapetalae</taxon>
        <taxon>asterids</taxon>
        <taxon>lamiids</taxon>
        <taxon>Lamiales</taxon>
        <taxon>Gesneriaceae</taxon>
        <taxon>Didymocarpoideae</taxon>
        <taxon>Trichosporeae</taxon>
        <taxon>Loxocarpinae</taxon>
        <taxon>Dorcoceras</taxon>
    </lineage>
</organism>
<proteinExistence type="predicted"/>
<reference evidence="1 2" key="1">
    <citation type="journal article" date="2015" name="Proc. Natl. Acad. Sci. U.S.A.">
        <title>The resurrection genome of Boea hygrometrica: A blueprint for survival of dehydration.</title>
        <authorList>
            <person name="Xiao L."/>
            <person name="Yang G."/>
            <person name="Zhang L."/>
            <person name="Yang X."/>
            <person name="Zhao S."/>
            <person name="Ji Z."/>
            <person name="Zhou Q."/>
            <person name="Hu M."/>
            <person name="Wang Y."/>
            <person name="Chen M."/>
            <person name="Xu Y."/>
            <person name="Jin H."/>
            <person name="Xiao X."/>
            <person name="Hu G."/>
            <person name="Bao F."/>
            <person name="Hu Y."/>
            <person name="Wan P."/>
            <person name="Li L."/>
            <person name="Deng X."/>
            <person name="Kuang T."/>
            <person name="Xiang C."/>
            <person name="Zhu J.K."/>
            <person name="Oliver M.J."/>
            <person name="He Y."/>
        </authorList>
    </citation>
    <scope>NUCLEOTIDE SEQUENCE [LARGE SCALE GENOMIC DNA]</scope>
    <source>
        <strain evidence="2">cv. XS01</strain>
    </source>
</reference>
<dbReference type="AlphaFoldDB" id="A0A2Z6ZZF2"/>
<evidence type="ECO:0000313" key="2">
    <source>
        <dbReference type="Proteomes" id="UP000250235"/>
    </source>
</evidence>